<evidence type="ECO:0000313" key="3">
    <source>
        <dbReference type="Proteomes" id="UP001497392"/>
    </source>
</evidence>
<proteinExistence type="predicted"/>
<feature type="compositionally biased region" description="Low complexity" evidence="1">
    <location>
        <begin position="84"/>
        <end position="122"/>
    </location>
</feature>
<dbReference type="EMBL" id="CAXHTA020000001">
    <property type="protein sequence ID" value="CAL5218833.1"/>
    <property type="molecule type" value="Genomic_DNA"/>
</dbReference>
<protein>
    <submittedName>
        <fullName evidence="2">G564 protein</fullName>
    </submittedName>
</protein>
<feature type="region of interest" description="Disordered" evidence="1">
    <location>
        <begin position="41"/>
        <end position="60"/>
    </location>
</feature>
<feature type="compositionally biased region" description="Polar residues" evidence="1">
    <location>
        <begin position="530"/>
        <end position="540"/>
    </location>
</feature>
<accession>A0ABP1FL84</accession>
<name>A0ABP1FL84_9CHLO</name>
<dbReference type="Proteomes" id="UP001497392">
    <property type="component" value="Unassembled WGS sequence"/>
</dbReference>
<dbReference type="PANTHER" id="PTHR33917">
    <property type="entry name" value="PROTEIN EXECUTER 1, CHLOROPLASTIC"/>
    <property type="match status" value="1"/>
</dbReference>
<gene>
    <name evidence="2" type="primary">g564</name>
    <name evidence="2" type="ORF">VP750_LOCUS492</name>
</gene>
<evidence type="ECO:0000256" key="1">
    <source>
        <dbReference type="SAM" id="MobiDB-lite"/>
    </source>
</evidence>
<dbReference type="InterPro" id="IPR044680">
    <property type="entry name" value="EX1/2"/>
</dbReference>
<sequence length="786" mass="85966">MKLLSQDNLPHHFSSAATCRGLHAQPNQAVRNRRHALRLARQTSSPCRCQSLPEGSGKPLANLRAWGAELFNSLRTGWSDQPKQKAQPGAPKQAPSQQSSDSSSREAATLESSSAAAAAPAAEESEQSSEYVVHADVLGDESDEQEEEDPPEEGTWEHWEEHFAEMDRLYEAACEVESAIEDSIGAEQYAEATRLRGAYAEIQERDDVNTVLKELQGALEREDYAGAAQLRDGGCAGLVGWWHSRAEDDPVGHILRITPDFGRYTAVKYSAQDLAEMKGWSAEGNLLTGYGGGYQYGPVTTAAPQQPQQQRNTGDELVAELMQATQGADQNNLGVAVMEVFVRKDSEGNWQRQACVASPSGGPQQPAENMPFASGMAPTLDIHVDNGVPGEDVIAMRISLGPSGQPSISDGNSSTIEDMLKEMLSQGVEVPGGEVPEELKASMEQLKEAQGQGLMVFEEGSPSSADHSYQQSFERSPANLVRMDKDNFVLTVPGADPLSEGMSPEQLQELEQDPHEDHQEQFDELRKALNMTSPTDTGVTSLVKPAPLRLPQPDDQQDKSSDGEKDESAKVDPWMKAAKEVKRLHKLNNPNTPLPMSGNELADVIKNAATGALEVLQQSYSMPNFCLEGSRVYSRIKQEEMPRTDPFSGLYLGSFGPHGPEILQLKRSVTESGEECVLGVKVTGDPNVPAGNVSFRARIGRKHRTSGWDVMYPPELDVQARYPGEGRVAQQGFKDAWWVEGELLHFGSNNPMIHGAELGFVWCVPNERRYLILLSRIDLDDARLNS</sequence>
<dbReference type="Pfam" id="PF12014">
    <property type="entry name" value="Cyclin_D1_bind"/>
    <property type="match status" value="1"/>
</dbReference>
<feature type="compositionally biased region" description="Basic and acidic residues" evidence="1">
    <location>
        <begin position="556"/>
        <end position="570"/>
    </location>
</feature>
<organism evidence="2 3">
    <name type="scientific">Coccomyxa viridis</name>
    <dbReference type="NCBI Taxonomy" id="1274662"/>
    <lineage>
        <taxon>Eukaryota</taxon>
        <taxon>Viridiplantae</taxon>
        <taxon>Chlorophyta</taxon>
        <taxon>core chlorophytes</taxon>
        <taxon>Trebouxiophyceae</taxon>
        <taxon>Trebouxiophyceae incertae sedis</taxon>
        <taxon>Coccomyxaceae</taxon>
        <taxon>Coccomyxa</taxon>
    </lineage>
</organism>
<comment type="caution">
    <text evidence="2">The sequence shown here is derived from an EMBL/GenBank/DDBJ whole genome shotgun (WGS) entry which is preliminary data.</text>
</comment>
<reference evidence="2 3" key="1">
    <citation type="submission" date="2024-06" db="EMBL/GenBank/DDBJ databases">
        <authorList>
            <person name="Kraege A."/>
            <person name="Thomma B."/>
        </authorList>
    </citation>
    <scope>NUCLEOTIDE SEQUENCE [LARGE SCALE GENOMIC DNA]</scope>
</reference>
<keyword evidence="3" id="KW-1185">Reference proteome</keyword>
<feature type="region of interest" description="Disordered" evidence="1">
    <location>
        <begin position="78"/>
        <end position="131"/>
    </location>
</feature>
<evidence type="ECO:0000313" key="2">
    <source>
        <dbReference type="EMBL" id="CAL5218833.1"/>
    </source>
</evidence>
<feature type="region of interest" description="Disordered" evidence="1">
    <location>
        <begin position="491"/>
        <end position="572"/>
    </location>
</feature>
<feature type="compositionally biased region" description="Basic and acidic residues" evidence="1">
    <location>
        <begin position="512"/>
        <end position="527"/>
    </location>
</feature>
<dbReference type="PANTHER" id="PTHR33917:SF3">
    <property type="entry name" value="PROTEIN EXECUTER 1, CHLOROPLASTIC"/>
    <property type="match status" value="1"/>
</dbReference>